<proteinExistence type="predicted"/>
<dbReference type="EMBL" id="AQHW01000020">
    <property type="protein sequence ID" value="KKB50611.1"/>
    <property type="molecule type" value="Genomic_DNA"/>
</dbReference>
<dbReference type="PATRIC" id="fig|1203610.3.peg.4224"/>
<name>A0A0F5IYB1_9BACT</name>
<comment type="caution">
    <text evidence="2">The sequence shown here is derived from an EMBL/GenBank/DDBJ whole genome shotgun (WGS) entry which is preliminary data.</text>
</comment>
<evidence type="ECO:0000259" key="1">
    <source>
        <dbReference type="Pfam" id="PF04717"/>
    </source>
</evidence>
<sequence length="591" mass="64311">MAESPSVNKDRVLSCSVYCGGSKLNDSYTLVSATVRLKLNHIGKATLKFNAGSMDKQTFNESDADLFRPGNTIRLDAGNVDKEEILFDGVIIGLRIVTGKDSHSYMLVECRDNAYSATQGRKNRVFEKKKDSEIIKDVLANYGSVEIDATPYTHPTLVQYYCSDWDFALSRADANGLFVYTTGKKIQVKKPNVSASPVLTVTYGNDLTAFDLELSAADQFTQYEAVSWDPNTQKTVKTTASLPLLNRQGDLQPKNIATGDNLLLQTDAPTKENALKQWADGMALKAGLARYQGSCSFYGSAKVVPGCLIELKGLGKRFNGNMFVGSVTHAIEDNEWITKAGAGISPVNITDEADVVSPSASGFLPGLQGIHAAVVKKLDGDPLKECRIQVELPWLEGKNRLLWARLSTLYATNNSASFFLPEPEDEVVIGFMNEDPGHPVILGSLYGAKHRPPYEYEAKNNTKAIVTRENMRIEFNEEKKIITVSTPGKNSIEINDDKKSIKLTDQHKNEIVMDSDGISLSSSKDIKLKAKGNITLDATMKLSGNAKQDVTLEGLNVKVQAKVGASVKGNATAELSASGQTTVKGAMVMIN</sequence>
<dbReference type="RefSeq" id="WP_028729327.1">
    <property type="nucleotide sequence ID" value="NZ_KE386763.1"/>
</dbReference>
<dbReference type="SUPFAM" id="SSF69279">
    <property type="entry name" value="Phage tail proteins"/>
    <property type="match status" value="1"/>
</dbReference>
<gene>
    <name evidence="2" type="ORF">HMPREF1536_04150</name>
</gene>
<dbReference type="Gene3D" id="2.40.50.230">
    <property type="entry name" value="Gp5 N-terminal domain"/>
    <property type="match status" value="1"/>
</dbReference>
<dbReference type="InterPro" id="IPR006531">
    <property type="entry name" value="Gp5/Vgr_OB"/>
</dbReference>
<dbReference type="InterPro" id="IPR037026">
    <property type="entry name" value="Vgr_OB-fold_dom_sf"/>
</dbReference>
<dbReference type="NCBIfam" id="TIGR01646">
    <property type="entry name" value="vgr_GE"/>
    <property type="match status" value="1"/>
</dbReference>
<dbReference type="AlphaFoldDB" id="A0A0F5IYB1"/>
<feature type="domain" description="Gp5/Type VI secretion system Vgr protein OB-fold" evidence="1">
    <location>
        <begin position="373"/>
        <end position="446"/>
    </location>
</feature>
<dbReference type="Gene3D" id="3.55.50.10">
    <property type="entry name" value="Baseplate protein-like domains"/>
    <property type="match status" value="1"/>
</dbReference>
<dbReference type="Pfam" id="PF04717">
    <property type="entry name" value="Phage_base_V"/>
    <property type="match status" value="1"/>
</dbReference>
<evidence type="ECO:0000313" key="2">
    <source>
        <dbReference type="EMBL" id="KKB50611.1"/>
    </source>
</evidence>
<reference evidence="2 3" key="1">
    <citation type="submission" date="2013-04" db="EMBL/GenBank/DDBJ databases">
        <title>The Genome Sequence of Parabacteroides gordonii DSM 23371.</title>
        <authorList>
            <consortium name="The Broad Institute Genomics Platform"/>
            <person name="Earl A."/>
            <person name="Ward D."/>
            <person name="Feldgarden M."/>
            <person name="Gevers D."/>
            <person name="Martens E."/>
            <person name="Sakamoto M."/>
            <person name="Benno Y."/>
            <person name="Suzuki N."/>
            <person name="Matsunaga N."/>
            <person name="Koshihara K."/>
            <person name="Seki M."/>
            <person name="Komiya H."/>
            <person name="Walker B."/>
            <person name="Young S."/>
            <person name="Zeng Q."/>
            <person name="Gargeya S."/>
            <person name="Fitzgerald M."/>
            <person name="Haas B."/>
            <person name="Abouelleil A."/>
            <person name="Allen A.W."/>
            <person name="Alvarado L."/>
            <person name="Arachchi H.M."/>
            <person name="Berlin A.M."/>
            <person name="Chapman S.B."/>
            <person name="Gainer-Dewar J."/>
            <person name="Goldberg J."/>
            <person name="Griggs A."/>
            <person name="Gujja S."/>
            <person name="Hansen M."/>
            <person name="Howarth C."/>
            <person name="Imamovic A."/>
            <person name="Ireland A."/>
            <person name="Larimer J."/>
            <person name="McCowan C."/>
            <person name="Murphy C."/>
            <person name="Pearson M."/>
            <person name="Poon T.W."/>
            <person name="Priest M."/>
            <person name="Roberts A."/>
            <person name="Saif S."/>
            <person name="Shea T."/>
            <person name="Sisk P."/>
            <person name="Sykes S."/>
            <person name="Wortman J."/>
            <person name="Nusbaum C."/>
            <person name="Birren B."/>
        </authorList>
    </citation>
    <scope>NUCLEOTIDE SEQUENCE [LARGE SCALE GENOMIC DNA]</scope>
    <source>
        <strain evidence="2 3">MS-1</strain>
    </source>
</reference>
<evidence type="ECO:0000313" key="3">
    <source>
        <dbReference type="Proteomes" id="UP000033035"/>
    </source>
</evidence>
<keyword evidence="3" id="KW-1185">Reference proteome</keyword>
<dbReference type="HOGENOM" id="CLU_455533_0_0_10"/>
<dbReference type="InterPro" id="IPR006533">
    <property type="entry name" value="T6SS_Vgr_RhsGE"/>
</dbReference>
<dbReference type="SUPFAM" id="SSF69255">
    <property type="entry name" value="gp5 N-terminal domain-like"/>
    <property type="match status" value="1"/>
</dbReference>
<dbReference type="STRING" id="1203610.HMPREF1536_04150"/>
<dbReference type="SUPFAM" id="SSF69349">
    <property type="entry name" value="Phage fibre proteins"/>
    <property type="match status" value="1"/>
</dbReference>
<organism evidence="2 3">
    <name type="scientific">Parabacteroides gordonii MS-1 = DSM 23371</name>
    <dbReference type="NCBI Taxonomy" id="1203610"/>
    <lineage>
        <taxon>Bacteria</taxon>
        <taxon>Pseudomonadati</taxon>
        <taxon>Bacteroidota</taxon>
        <taxon>Bacteroidia</taxon>
        <taxon>Bacteroidales</taxon>
        <taxon>Tannerellaceae</taxon>
        <taxon>Parabacteroides</taxon>
    </lineage>
</organism>
<dbReference type="Proteomes" id="UP000033035">
    <property type="component" value="Unassembled WGS sequence"/>
</dbReference>
<protein>
    <submittedName>
        <fullName evidence="2">Rhs element Vgr protein</fullName>
    </submittedName>
</protein>
<accession>A0A0F5IYB1</accession>